<dbReference type="RefSeq" id="WP_078254107.1">
    <property type="nucleotide sequence ID" value="NZ_MUYU01000012.1"/>
</dbReference>
<gene>
    <name evidence="2" type="ORF">B0680_05575</name>
</gene>
<evidence type="ECO:0000256" key="1">
    <source>
        <dbReference type="SAM" id="MobiDB-lite"/>
    </source>
</evidence>
<protein>
    <submittedName>
        <fullName evidence="2">Uncharacterized protein</fullName>
    </submittedName>
</protein>
<sequence length="181" mass="21338">MLIRQNTPPKSPTTLTNEQVEAWMRANPDRVQRLDSADYDRNTSHKIKVKDEERKQVKRLDSRAIKEALTKEQRKARRVPITYGKPKKPAEPAKPKKAERKVPKRPNRLSALAKRRLEWLHYLQFTGWPMTSREVREMFGITDPKFTANRINQDGDFITITKELHNNRKTLIFRAVKKDKP</sequence>
<evidence type="ECO:0000313" key="3">
    <source>
        <dbReference type="Proteomes" id="UP000189800"/>
    </source>
</evidence>
<proteinExistence type="predicted"/>
<dbReference type="Proteomes" id="UP000189800">
    <property type="component" value="Unassembled WGS sequence"/>
</dbReference>
<dbReference type="AlphaFoldDB" id="A0A1T0CPJ0"/>
<name>A0A1T0CPJ0_9GAMM</name>
<dbReference type="OrthoDB" id="6650035at2"/>
<dbReference type="EMBL" id="MUYU01000012">
    <property type="protein sequence ID" value="OOS24248.1"/>
    <property type="molecule type" value="Genomic_DNA"/>
</dbReference>
<accession>A0A1T0CPJ0</accession>
<comment type="caution">
    <text evidence="2">The sequence shown here is derived from an EMBL/GenBank/DDBJ whole genome shotgun (WGS) entry which is preliminary data.</text>
</comment>
<dbReference type="STRING" id="470453.B0680_05575"/>
<evidence type="ECO:0000313" key="2">
    <source>
        <dbReference type="EMBL" id="OOS24248.1"/>
    </source>
</evidence>
<feature type="region of interest" description="Disordered" evidence="1">
    <location>
        <begin position="71"/>
        <end position="105"/>
    </location>
</feature>
<keyword evidence="3" id="KW-1185">Reference proteome</keyword>
<reference evidence="2 3" key="1">
    <citation type="submission" date="2017-02" db="EMBL/GenBank/DDBJ databases">
        <title>Draft genome sequence of Moraxella pluranimalium CCUG 54913T type strain.</title>
        <authorList>
            <person name="Salva-Serra F."/>
            <person name="Engstrom-Jakobsson H."/>
            <person name="Thorell K."/>
            <person name="Jaen-Luchoro D."/>
            <person name="Gonzales-Siles L."/>
            <person name="Karlsson R."/>
            <person name="Yazdan S."/>
            <person name="Boulund F."/>
            <person name="Johnning A."/>
            <person name="Engstrand L."/>
            <person name="Kristiansson E."/>
            <person name="Moore E."/>
        </authorList>
    </citation>
    <scope>NUCLEOTIDE SEQUENCE [LARGE SCALE GENOMIC DNA]</scope>
    <source>
        <strain evidence="2 3">CCUG 54913</strain>
    </source>
</reference>
<organism evidence="2 3">
    <name type="scientific">Moraxella pluranimalium</name>
    <dbReference type="NCBI Taxonomy" id="470453"/>
    <lineage>
        <taxon>Bacteria</taxon>
        <taxon>Pseudomonadati</taxon>
        <taxon>Pseudomonadota</taxon>
        <taxon>Gammaproteobacteria</taxon>
        <taxon>Moraxellales</taxon>
        <taxon>Moraxellaceae</taxon>
        <taxon>Moraxella</taxon>
    </lineage>
</organism>